<keyword evidence="3 6" id="KW-0133">Cell shape</keyword>
<dbReference type="Gene3D" id="3.30.30.80">
    <property type="entry name" value="probable RNA-binding protein from clostridium symbiosum atcc 14940"/>
    <property type="match status" value="1"/>
</dbReference>
<dbReference type="Pfam" id="PF14804">
    <property type="entry name" value="Jag_N"/>
    <property type="match status" value="1"/>
</dbReference>
<evidence type="ECO:0000256" key="4">
    <source>
        <dbReference type="ARBA" id="ARBA00023186"/>
    </source>
</evidence>
<dbReference type="Proteomes" id="UP001597252">
    <property type="component" value="Unassembled WGS sequence"/>
</dbReference>
<dbReference type="InterPro" id="IPR001374">
    <property type="entry name" value="R3H_dom"/>
</dbReference>
<dbReference type="InterPro" id="IPR004044">
    <property type="entry name" value="KH_dom_type_2"/>
</dbReference>
<dbReference type="InterPro" id="IPR038247">
    <property type="entry name" value="Jag_N_dom_sf"/>
</dbReference>
<dbReference type="EMBL" id="JBHTON010000019">
    <property type="protein sequence ID" value="MFD1485047.1"/>
    <property type="molecule type" value="Genomic_DNA"/>
</dbReference>
<evidence type="ECO:0000313" key="10">
    <source>
        <dbReference type="EMBL" id="MFD1485047.1"/>
    </source>
</evidence>
<feature type="region of interest" description="Disordered" evidence="7">
    <location>
        <begin position="59"/>
        <end position="83"/>
    </location>
</feature>
<dbReference type="RefSeq" id="WP_125748542.1">
    <property type="nucleotide sequence ID" value="NZ_JBHTON010000019.1"/>
</dbReference>
<evidence type="ECO:0000256" key="3">
    <source>
        <dbReference type="ARBA" id="ARBA00022960"/>
    </source>
</evidence>
<comment type="caution">
    <text evidence="6">Lacks conserved residue(s) required for the propagation of feature annotation.</text>
</comment>
<dbReference type="SMART" id="SM01245">
    <property type="entry name" value="Jag_N"/>
    <property type="match status" value="1"/>
</dbReference>
<dbReference type="CDD" id="cd02414">
    <property type="entry name" value="KH-II_Jag"/>
    <property type="match status" value="1"/>
</dbReference>
<comment type="caution">
    <text evidence="10">The sequence shown here is derived from an EMBL/GenBank/DDBJ whole genome shotgun (WGS) entry which is preliminary data.</text>
</comment>
<comment type="subunit">
    <text evidence="6">Forms a complex with KhpA.</text>
</comment>
<comment type="function">
    <text evidence="6">A probable RNA chaperone. Forms a complex with KhpA which binds to cellular RNA and controls its expression. Plays a role in peptidoglycan (PG) homeostasis and cell length regulation.</text>
</comment>
<accession>A0ABW4E592</accession>
<dbReference type="Pfam" id="PF13083">
    <property type="entry name" value="KH_KhpA-B"/>
    <property type="match status" value="1"/>
</dbReference>
<dbReference type="InterPro" id="IPR039247">
    <property type="entry name" value="KhpB"/>
</dbReference>
<evidence type="ECO:0000259" key="8">
    <source>
        <dbReference type="PROSITE" id="PS50823"/>
    </source>
</evidence>
<evidence type="ECO:0000256" key="1">
    <source>
        <dbReference type="ARBA" id="ARBA00022490"/>
    </source>
</evidence>
<dbReference type="PANTHER" id="PTHR35800">
    <property type="entry name" value="PROTEIN JAG"/>
    <property type="match status" value="1"/>
</dbReference>
<comment type="domain">
    <text evidence="6">Has an N-terminal Jag-N domain and 2 RNA-binding domains (KH and R3H).</text>
</comment>
<dbReference type="InterPro" id="IPR032782">
    <property type="entry name" value="KhpB_N"/>
</dbReference>
<reference evidence="11" key="1">
    <citation type="journal article" date="2019" name="Int. J. Syst. Evol. Microbiol.">
        <title>The Global Catalogue of Microorganisms (GCM) 10K type strain sequencing project: providing services to taxonomists for standard genome sequencing and annotation.</title>
        <authorList>
            <consortium name="The Broad Institute Genomics Platform"/>
            <consortium name="The Broad Institute Genome Sequencing Center for Infectious Disease"/>
            <person name="Wu L."/>
            <person name="Ma J."/>
        </authorList>
    </citation>
    <scope>NUCLEOTIDE SEQUENCE [LARGE SCALE GENOMIC DNA]</scope>
    <source>
        <strain evidence="11">CCM 8903</strain>
    </source>
</reference>
<evidence type="ECO:0000259" key="9">
    <source>
        <dbReference type="PROSITE" id="PS51061"/>
    </source>
</evidence>
<keyword evidence="1 6" id="KW-0963">Cytoplasm</keyword>
<name>A0ABW4E592_9LACO</name>
<feature type="domain" description="R3H" evidence="9">
    <location>
        <begin position="169"/>
        <end position="235"/>
    </location>
</feature>
<dbReference type="Gene3D" id="3.30.1370.50">
    <property type="entry name" value="R3H-like domain"/>
    <property type="match status" value="1"/>
</dbReference>
<dbReference type="NCBIfam" id="NF041568">
    <property type="entry name" value="Jag_EloR"/>
    <property type="match status" value="1"/>
</dbReference>
<evidence type="ECO:0000313" key="11">
    <source>
        <dbReference type="Proteomes" id="UP001597252"/>
    </source>
</evidence>
<dbReference type="InterPro" id="IPR036867">
    <property type="entry name" value="R3H_dom_sf"/>
</dbReference>
<dbReference type="InterPro" id="IPR015946">
    <property type="entry name" value="KH_dom-like_a/b"/>
</dbReference>
<dbReference type="PROSITE" id="PS51061">
    <property type="entry name" value="R3H"/>
    <property type="match status" value="1"/>
</dbReference>
<dbReference type="PROSITE" id="PS50823">
    <property type="entry name" value="KH_TYPE_2"/>
    <property type="match status" value="1"/>
</dbReference>
<comment type="subcellular location">
    <subcellularLocation>
        <location evidence="6">Cytoplasm</location>
    </subcellularLocation>
</comment>
<gene>
    <name evidence="10" type="primary">jag</name>
    <name evidence="6" type="synonym">eloR</name>
    <name evidence="6" type="synonym">khpB</name>
    <name evidence="10" type="ORF">ACFQ5J_07370</name>
</gene>
<keyword evidence="11" id="KW-1185">Reference proteome</keyword>
<evidence type="ECO:0000256" key="5">
    <source>
        <dbReference type="ARBA" id="ARBA00023316"/>
    </source>
</evidence>
<feature type="domain" description="KH type-2" evidence="8">
    <location>
        <begin position="93"/>
        <end position="168"/>
    </location>
</feature>
<keyword evidence="2 6" id="KW-0694">RNA-binding</keyword>
<dbReference type="SMART" id="SM00393">
    <property type="entry name" value="R3H"/>
    <property type="match status" value="1"/>
</dbReference>
<keyword evidence="5 6" id="KW-0961">Cell wall biogenesis/degradation</keyword>
<dbReference type="HAMAP" id="MF_00867">
    <property type="entry name" value="KhpB"/>
    <property type="match status" value="1"/>
</dbReference>
<evidence type="ECO:0000256" key="7">
    <source>
        <dbReference type="SAM" id="MobiDB-lite"/>
    </source>
</evidence>
<keyword evidence="4 6" id="KW-0143">Chaperone</keyword>
<dbReference type="InterPro" id="IPR038008">
    <property type="entry name" value="Jag_KH"/>
</dbReference>
<evidence type="ECO:0000256" key="2">
    <source>
        <dbReference type="ARBA" id="ARBA00022884"/>
    </source>
</evidence>
<evidence type="ECO:0000256" key="6">
    <source>
        <dbReference type="HAMAP-Rule" id="MF_00867"/>
    </source>
</evidence>
<organism evidence="10 11">
    <name type="scientific">Lacticaseibacillus baoqingensis</name>
    <dbReference type="NCBI Taxonomy" id="2486013"/>
    <lineage>
        <taxon>Bacteria</taxon>
        <taxon>Bacillati</taxon>
        <taxon>Bacillota</taxon>
        <taxon>Bacilli</taxon>
        <taxon>Lactobacillales</taxon>
        <taxon>Lactobacillaceae</taxon>
        <taxon>Lacticaseibacillus</taxon>
    </lineage>
</organism>
<proteinExistence type="inferred from homology"/>
<dbReference type="CDD" id="cd02644">
    <property type="entry name" value="R3H_jag"/>
    <property type="match status" value="1"/>
</dbReference>
<dbReference type="InterPro" id="IPR034079">
    <property type="entry name" value="R3H_KhpB"/>
</dbReference>
<dbReference type="Gene3D" id="3.30.300.20">
    <property type="match status" value="1"/>
</dbReference>
<dbReference type="Pfam" id="PF01424">
    <property type="entry name" value="R3H"/>
    <property type="match status" value="1"/>
</dbReference>
<comment type="similarity">
    <text evidence="6">Belongs to the KhpB RNA-binding protein family.</text>
</comment>
<protein>
    <recommendedName>
        <fullName evidence="6">RNA-binding protein KhpB</fullName>
    </recommendedName>
    <alternativeName>
        <fullName evidence="6">RNA-binding protein EloR</fullName>
    </alternativeName>
</protein>
<dbReference type="PANTHER" id="PTHR35800:SF1">
    <property type="entry name" value="RNA-BINDING PROTEIN KHPB"/>
    <property type="match status" value="1"/>
</dbReference>
<dbReference type="SUPFAM" id="SSF82708">
    <property type="entry name" value="R3H domain"/>
    <property type="match status" value="1"/>
</dbReference>
<sequence length="236" mass="26113">MPTFQGATIQKAIDLGLQTLGVARDQVTVDVIQEGKKGLFGIGKKAAIVNLNPLVVEPDPQPAASSQPKPSHHRAKHVTAGPKRDDQTAIALVQSYLEDIVRELGIAATIENARHGDRVWFEITTDKEALLIGKHGKIINAIQYLAQTEFNRFGKSKWTIMLNVGDYRQRRDAAVRRLAGKTAREVIARGAAVYLDPMPAFERKAIHGELADNDYVDTHSEGVDPRRYVVITPKRH</sequence>